<dbReference type="PROSITE" id="PS51740">
    <property type="entry name" value="SPOVT_ABRB"/>
    <property type="match status" value="2"/>
</dbReference>
<evidence type="ECO:0000313" key="9">
    <source>
        <dbReference type="EMBL" id="PJR04293.1"/>
    </source>
</evidence>
<comment type="similarity">
    <text evidence="7">Belongs to the MraZ family.</text>
</comment>
<dbReference type="RefSeq" id="WP_100677853.1">
    <property type="nucleotide sequence ID" value="NZ_NIPO01000001.1"/>
</dbReference>
<comment type="caution">
    <text evidence="9">The sequence shown here is derived from an EMBL/GenBank/DDBJ whole genome shotgun (WGS) entry which is preliminary data.</text>
</comment>
<dbReference type="EMBL" id="NIPO01000001">
    <property type="protein sequence ID" value="PJR04293.1"/>
    <property type="molecule type" value="Genomic_DNA"/>
</dbReference>
<feature type="domain" description="SpoVT-AbrB" evidence="8">
    <location>
        <begin position="7"/>
        <end position="53"/>
    </location>
</feature>
<feature type="domain" description="SpoVT-AbrB" evidence="8">
    <location>
        <begin position="82"/>
        <end position="125"/>
    </location>
</feature>
<dbReference type="InterPro" id="IPR038619">
    <property type="entry name" value="MraZ_sf"/>
</dbReference>
<dbReference type="GO" id="GO:0009295">
    <property type="term" value="C:nucleoid"/>
    <property type="evidence" value="ECO:0007669"/>
    <property type="project" value="UniProtKB-SubCell"/>
</dbReference>
<evidence type="ECO:0000259" key="8">
    <source>
        <dbReference type="PROSITE" id="PS51740"/>
    </source>
</evidence>
<accession>A0A2M9R6E9</accession>
<proteinExistence type="inferred from homology"/>
<evidence type="ECO:0000256" key="3">
    <source>
        <dbReference type="ARBA" id="ARBA00022737"/>
    </source>
</evidence>
<evidence type="ECO:0000313" key="10">
    <source>
        <dbReference type="Proteomes" id="UP000231960"/>
    </source>
</evidence>
<evidence type="ECO:0000256" key="1">
    <source>
        <dbReference type="ARBA" id="ARBA00013860"/>
    </source>
</evidence>
<sequence length="154" mass="17549">MKAIVGTYECKVDAKGRLMIPSGMKKQLPAAEDGFVLKRSVFEKCLELWPMAEWQIMMGKINQLNRFNKKNDLFVRKFMAGVKLVDIDDNGRLLVAKDLMAFAGIQKEIVLSSKINIIEIWDKELYENLLSDEDIDFADLAQEVMGKDTADDNN</sequence>
<dbReference type="InterPro" id="IPR020603">
    <property type="entry name" value="MraZ_dom"/>
</dbReference>
<evidence type="ECO:0000256" key="2">
    <source>
        <dbReference type="ARBA" id="ARBA00022490"/>
    </source>
</evidence>
<organism evidence="9 10">
    <name type="scientific">Avrilella dinanensis</name>
    <dbReference type="NCBI Taxonomy" id="2008672"/>
    <lineage>
        <taxon>Bacteria</taxon>
        <taxon>Pseudomonadati</taxon>
        <taxon>Bacteroidota</taxon>
        <taxon>Flavobacteriia</taxon>
        <taxon>Flavobacteriales</taxon>
        <taxon>Flavobacteriaceae</taxon>
        <taxon>Avrilella</taxon>
    </lineage>
</organism>
<keyword evidence="5 7" id="KW-0238">DNA-binding</keyword>
<keyword evidence="2 7" id="KW-0963">Cytoplasm</keyword>
<dbReference type="Gene3D" id="3.40.1550.20">
    <property type="entry name" value="Transcriptional regulator MraZ domain"/>
    <property type="match status" value="1"/>
</dbReference>
<comment type="subcellular location">
    <subcellularLocation>
        <location evidence="7">Cytoplasm</location>
        <location evidence="7">Nucleoid</location>
    </subcellularLocation>
</comment>
<evidence type="ECO:0000256" key="5">
    <source>
        <dbReference type="ARBA" id="ARBA00023125"/>
    </source>
</evidence>
<dbReference type="GO" id="GO:0003700">
    <property type="term" value="F:DNA-binding transcription factor activity"/>
    <property type="evidence" value="ECO:0007669"/>
    <property type="project" value="UniProtKB-UniRule"/>
</dbReference>
<dbReference type="InterPro" id="IPR035642">
    <property type="entry name" value="MraZ_N"/>
</dbReference>
<dbReference type="CDD" id="cd16320">
    <property type="entry name" value="MraZ_N"/>
    <property type="match status" value="1"/>
</dbReference>
<dbReference type="AlphaFoldDB" id="A0A2M9R6E9"/>
<protein>
    <recommendedName>
        <fullName evidence="1 7">Transcriptional regulator MraZ</fullName>
    </recommendedName>
</protein>
<dbReference type="InterPro" id="IPR037914">
    <property type="entry name" value="SpoVT-AbrB_sf"/>
</dbReference>
<dbReference type="PANTHER" id="PTHR34701">
    <property type="entry name" value="TRANSCRIPTIONAL REGULATOR MRAZ"/>
    <property type="match status" value="1"/>
</dbReference>
<keyword evidence="10" id="KW-1185">Reference proteome</keyword>
<dbReference type="Proteomes" id="UP000231960">
    <property type="component" value="Unassembled WGS sequence"/>
</dbReference>
<evidence type="ECO:0000256" key="4">
    <source>
        <dbReference type="ARBA" id="ARBA00023015"/>
    </source>
</evidence>
<name>A0A2M9R6E9_9FLAO</name>
<dbReference type="NCBIfam" id="TIGR00242">
    <property type="entry name" value="division/cell wall cluster transcriptional repressor MraZ"/>
    <property type="match status" value="1"/>
</dbReference>
<comment type="subunit">
    <text evidence="7">Forms oligomers.</text>
</comment>
<dbReference type="InterPro" id="IPR035644">
    <property type="entry name" value="MraZ_C"/>
</dbReference>
<dbReference type="Pfam" id="PF02381">
    <property type="entry name" value="MraZ"/>
    <property type="match status" value="2"/>
</dbReference>
<dbReference type="OrthoDB" id="9807753at2"/>
<evidence type="ECO:0000256" key="7">
    <source>
        <dbReference type="HAMAP-Rule" id="MF_01008"/>
    </source>
</evidence>
<gene>
    <name evidence="7 9" type="primary">mraZ</name>
    <name evidence="9" type="ORF">CDL10_06925</name>
</gene>
<dbReference type="CDD" id="cd16321">
    <property type="entry name" value="MraZ_C"/>
    <property type="match status" value="1"/>
</dbReference>
<dbReference type="PANTHER" id="PTHR34701:SF1">
    <property type="entry name" value="TRANSCRIPTIONAL REGULATOR MRAZ"/>
    <property type="match status" value="1"/>
</dbReference>
<dbReference type="SUPFAM" id="SSF89447">
    <property type="entry name" value="AbrB/MazE/MraZ-like"/>
    <property type="match status" value="1"/>
</dbReference>
<dbReference type="HAMAP" id="MF_01008">
    <property type="entry name" value="MraZ"/>
    <property type="match status" value="1"/>
</dbReference>
<dbReference type="InterPro" id="IPR003444">
    <property type="entry name" value="MraZ"/>
</dbReference>
<keyword evidence="4 7" id="KW-0805">Transcription regulation</keyword>
<dbReference type="GO" id="GO:0000976">
    <property type="term" value="F:transcription cis-regulatory region binding"/>
    <property type="evidence" value="ECO:0007669"/>
    <property type="project" value="TreeGrafter"/>
</dbReference>
<dbReference type="GO" id="GO:2000143">
    <property type="term" value="P:negative regulation of DNA-templated transcription initiation"/>
    <property type="evidence" value="ECO:0007669"/>
    <property type="project" value="TreeGrafter"/>
</dbReference>
<evidence type="ECO:0000256" key="6">
    <source>
        <dbReference type="ARBA" id="ARBA00023163"/>
    </source>
</evidence>
<keyword evidence="3" id="KW-0677">Repeat</keyword>
<reference evidence="9 10" key="1">
    <citation type="submission" date="2017-06" db="EMBL/GenBank/DDBJ databases">
        <title>Description of Avrilella dinanensis gen. nov. sp. nov.</title>
        <authorList>
            <person name="Leyer C."/>
            <person name="Sassi M."/>
            <person name="Minet J."/>
            <person name="Kayal S."/>
            <person name="Cattoir V."/>
        </authorList>
    </citation>
    <scope>NUCLEOTIDE SEQUENCE [LARGE SCALE GENOMIC DNA]</scope>
    <source>
        <strain evidence="9 10">UR159</strain>
    </source>
</reference>
<dbReference type="GO" id="GO:0005737">
    <property type="term" value="C:cytoplasm"/>
    <property type="evidence" value="ECO:0007669"/>
    <property type="project" value="UniProtKB-UniRule"/>
</dbReference>
<keyword evidence="6 7" id="KW-0804">Transcription</keyword>
<dbReference type="InterPro" id="IPR007159">
    <property type="entry name" value="SpoVT-AbrB_dom"/>
</dbReference>